<gene>
    <name evidence="2" type="ORF">LSH36_166g06012</name>
</gene>
<sequence>MFETCQTRVQVRKLMTREMNQTLYLRLDMLEDHSHQPQLKRQHQKSPEDVRPYPKSASRNEKIRRGKARKSTILTNTPERERAALAAEGKKKKKSGPVKHTLTFSNAEAELDPEEVVEDEERTNPEEPIKFQDNDPEPGDYVLV</sequence>
<dbReference type="AlphaFoldDB" id="A0AAD9JU38"/>
<protein>
    <submittedName>
        <fullName evidence="2">Uncharacterized protein</fullName>
    </submittedName>
</protein>
<comment type="caution">
    <text evidence="2">The sequence shown here is derived from an EMBL/GenBank/DDBJ whole genome shotgun (WGS) entry which is preliminary data.</text>
</comment>
<evidence type="ECO:0000313" key="2">
    <source>
        <dbReference type="EMBL" id="KAK2158660.1"/>
    </source>
</evidence>
<keyword evidence="3" id="KW-1185">Reference proteome</keyword>
<organism evidence="2 3">
    <name type="scientific">Paralvinella palmiformis</name>
    <dbReference type="NCBI Taxonomy" id="53620"/>
    <lineage>
        <taxon>Eukaryota</taxon>
        <taxon>Metazoa</taxon>
        <taxon>Spiralia</taxon>
        <taxon>Lophotrochozoa</taxon>
        <taxon>Annelida</taxon>
        <taxon>Polychaeta</taxon>
        <taxon>Sedentaria</taxon>
        <taxon>Canalipalpata</taxon>
        <taxon>Terebellida</taxon>
        <taxon>Terebelliformia</taxon>
        <taxon>Alvinellidae</taxon>
        <taxon>Paralvinella</taxon>
    </lineage>
</organism>
<feature type="compositionally biased region" description="Basic and acidic residues" evidence="1">
    <location>
        <begin position="45"/>
        <end position="63"/>
    </location>
</feature>
<name>A0AAD9JU38_9ANNE</name>
<feature type="compositionally biased region" description="Acidic residues" evidence="1">
    <location>
        <begin position="109"/>
        <end position="121"/>
    </location>
</feature>
<proteinExistence type="predicted"/>
<dbReference type="EMBL" id="JAODUP010000166">
    <property type="protein sequence ID" value="KAK2158660.1"/>
    <property type="molecule type" value="Genomic_DNA"/>
</dbReference>
<feature type="compositionally biased region" description="Basic and acidic residues" evidence="1">
    <location>
        <begin position="122"/>
        <end position="133"/>
    </location>
</feature>
<accession>A0AAD9JU38</accession>
<reference evidence="2" key="1">
    <citation type="journal article" date="2023" name="Mol. Biol. Evol.">
        <title>Third-Generation Sequencing Reveals the Adaptive Role of the Epigenome in Three Deep-Sea Polychaetes.</title>
        <authorList>
            <person name="Perez M."/>
            <person name="Aroh O."/>
            <person name="Sun Y."/>
            <person name="Lan Y."/>
            <person name="Juniper S.K."/>
            <person name="Young C.R."/>
            <person name="Angers B."/>
            <person name="Qian P.Y."/>
        </authorList>
    </citation>
    <scope>NUCLEOTIDE SEQUENCE</scope>
    <source>
        <strain evidence="2">P08H-3</strain>
    </source>
</reference>
<evidence type="ECO:0000256" key="1">
    <source>
        <dbReference type="SAM" id="MobiDB-lite"/>
    </source>
</evidence>
<feature type="region of interest" description="Disordered" evidence="1">
    <location>
        <begin position="34"/>
        <end position="144"/>
    </location>
</feature>
<dbReference type="Proteomes" id="UP001208570">
    <property type="component" value="Unassembled WGS sequence"/>
</dbReference>
<evidence type="ECO:0000313" key="3">
    <source>
        <dbReference type="Proteomes" id="UP001208570"/>
    </source>
</evidence>